<keyword evidence="5 8" id="KW-1133">Transmembrane helix</keyword>
<dbReference type="PANTHER" id="PTHR13131:SF5">
    <property type="entry name" value="CYSTINOSIN"/>
    <property type="match status" value="1"/>
</dbReference>
<dbReference type="Proteomes" id="UP000078113">
    <property type="component" value="Unassembled WGS sequence"/>
</dbReference>
<dbReference type="EMBL" id="LWDG02000266">
    <property type="protein sequence ID" value="KAE8267033.1"/>
    <property type="molecule type" value="Genomic_DNA"/>
</dbReference>
<evidence type="ECO:0000256" key="7">
    <source>
        <dbReference type="SAM" id="MobiDB-lite"/>
    </source>
</evidence>
<keyword evidence="6 8" id="KW-0472">Membrane</keyword>
<dbReference type="GO" id="GO:0000324">
    <property type="term" value="C:fungal-type vacuole"/>
    <property type="evidence" value="ECO:0007669"/>
    <property type="project" value="TreeGrafter"/>
</dbReference>
<evidence type="ECO:0000313" key="9">
    <source>
        <dbReference type="EMBL" id="KAE8267033.1"/>
    </source>
</evidence>
<dbReference type="InterPro" id="IPR005282">
    <property type="entry name" value="LC_transporter"/>
</dbReference>
<feature type="transmembrane region" description="Helical" evidence="8">
    <location>
        <begin position="220"/>
        <end position="244"/>
    </location>
</feature>
<gene>
    <name evidence="9" type="ORF">A4X09_0g5313</name>
</gene>
<evidence type="ECO:0000256" key="6">
    <source>
        <dbReference type="ARBA" id="ARBA00023136"/>
    </source>
</evidence>
<dbReference type="PANTHER" id="PTHR13131">
    <property type="entry name" value="CYSTINOSIN"/>
    <property type="match status" value="1"/>
</dbReference>
<evidence type="ECO:0008006" key="11">
    <source>
        <dbReference type="Google" id="ProtNLM"/>
    </source>
</evidence>
<sequence>MPPPPPSPASTSPSVLLLSEDGAIVPLRKDGSTPVFLTALSHACGWIYVAAWSASFYPQVILNARRKSVAGFSLDFAFLNAFGFLCYAVFNLAFFASPIVREQYRARHGGQDNIVRFNDVAFAVHAFILTVVTVIQTLIYHRAPTQRTSRPIRILIAIFAIIVAVTALICVVTGGDQTKTGGSVPLEWIDFVQILSSIKLCITFIKYLPQIHLNYERKSTLGWSIENILLDLTGGVFSLVQLFIDSSQTGDWSSAIGDFSKLGLGLISIGFDLIFIIQHYVLYGAVEVEEEGDNDNSAPRDSNERTGLLAVGTADRD</sequence>
<keyword evidence="10" id="KW-1185">Reference proteome</keyword>
<comment type="caution">
    <text evidence="9">The sequence shown here is derived from an EMBL/GenBank/DDBJ whole genome shotgun (WGS) entry which is preliminary data.</text>
</comment>
<evidence type="ECO:0000256" key="3">
    <source>
        <dbReference type="ARBA" id="ARBA00022692"/>
    </source>
</evidence>
<feature type="transmembrane region" description="Helical" evidence="8">
    <location>
        <begin position="264"/>
        <end position="283"/>
    </location>
</feature>
<reference evidence="9" key="2">
    <citation type="journal article" date="2019" name="IMA Fungus">
        <title>Genome sequencing and comparison of five Tilletia species to identify candidate genes for the detection of regulated species infecting wheat.</title>
        <authorList>
            <person name="Nguyen H.D.T."/>
            <person name="Sultana T."/>
            <person name="Kesanakurti P."/>
            <person name="Hambleton S."/>
        </authorList>
    </citation>
    <scope>NUCLEOTIDE SEQUENCE</scope>
    <source>
        <strain evidence="9">DAOMC 236422</strain>
    </source>
</reference>
<keyword evidence="2" id="KW-0813">Transport</keyword>
<comment type="subcellular location">
    <subcellularLocation>
        <location evidence="1">Endomembrane system</location>
        <topology evidence="1">Multi-pass membrane protein</topology>
    </subcellularLocation>
</comment>
<accession>A0A8X7T460</accession>
<name>A0A8X7T460_9BASI</name>
<feature type="transmembrane region" description="Helical" evidence="8">
    <location>
        <begin position="152"/>
        <end position="174"/>
    </location>
</feature>
<dbReference type="SMART" id="SM00679">
    <property type="entry name" value="CTNS"/>
    <property type="match status" value="2"/>
</dbReference>
<feature type="transmembrane region" description="Helical" evidence="8">
    <location>
        <begin position="120"/>
        <end position="140"/>
    </location>
</feature>
<evidence type="ECO:0000256" key="8">
    <source>
        <dbReference type="SAM" id="Phobius"/>
    </source>
</evidence>
<dbReference type="GO" id="GO:0012505">
    <property type="term" value="C:endomembrane system"/>
    <property type="evidence" value="ECO:0007669"/>
    <property type="project" value="UniProtKB-SubCell"/>
</dbReference>
<evidence type="ECO:0000256" key="1">
    <source>
        <dbReference type="ARBA" id="ARBA00004127"/>
    </source>
</evidence>
<evidence type="ECO:0000256" key="4">
    <source>
        <dbReference type="ARBA" id="ARBA00022737"/>
    </source>
</evidence>
<feature type="transmembrane region" description="Helical" evidence="8">
    <location>
        <begin position="78"/>
        <end position="100"/>
    </location>
</feature>
<dbReference type="Pfam" id="PF04193">
    <property type="entry name" value="PQ-loop"/>
    <property type="match status" value="2"/>
</dbReference>
<dbReference type="GO" id="GO:0015184">
    <property type="term" value="F:L-cystine transmembrane transporter activity"/>
    <property type="evidence" value="ECO:0007669"/>
    <property type="project" value="TreeGrafter"/>
</dbReference>
<evidence type="ECO:0000256" key="2">
    <source>
        <dbReference type="ARBA" id="ARBA00022448"/>
    </source>
</evidence>
<dbReference type="GO" id="GO:0005774">
    <property type="term" value="C:vacuolar membrane"/>
    <property type="evidence" value="ECO:0007669"/>
    <property type="project" value="TreeGrafter"/>
</dbReference>
<dbReference type="NCBIfam" id="TIGR00951">
    <property type="entry name" value="2A43"/>
    <property type="match status" value="1"/>
</dbReference>
<proteinExistence type="predicted"/>
<feature type="transmembrane region" description="Helical" evidence="8">
    <location>
        <begin position="35"/>
        <end position="57"/>
    </location>
</feature>
<dbReference type="Gene3D" id="1.20.1280.290">
    <property type="match status" value="2"/>
</dbReference>
<keyword evidence="3 8" id="KW-0812">Transmembrane</keyword>
<evidence type="ECO:0000256" key="5">
    <source>
        <dbReference type="ARBA" id="ARBA00022989"/>
    </source>
</evidence>
<dbReference type="InterPro" id="IPR006603">
    <property type="entry name" value="PQ-loop_rpt"/>
</dbReference>
<feature type="region of interest" description="Disordered" evidence="7">
    <location>
        <begin position="292"/>
        <end position="317"/>
    </location>
</feature>
<reference evidence="9" key="1">
    <citation type="submission" date="2016-04" db="EMBL/GenBank/DDBJ databases">
        <authorList>
            <person name="Nguyen H.D."/>
            <person name="Samba Siva P."/>
            <person name="Cullis J."/>
            <person name="Levesque C.A."/>
            <person name="Hambleton S."/>
        </authorList>
    </citation>
    <scope>NUCLEOTIDE SEQUENCE</scope>
    <source>
        <strain evidence="9">DAOMC 236422</strain>
    </source>
</reference>
<keyword evidence="4" id="KW-0677">Repeat</keyword>
<dbReference type="AlphaFoldDB" id="A0A8X7T460"/>
<feature type="transmembrane region" description="Helical" evidence="8">
    <location>
        <begin position="186"/>
        <end position="208"/>
    </location>
</feature>
<evidence type="ECO:0000313" key="10">
    <source>
        <dbReference type="Proteomes" id="UP000078113"/>
    </source>
</evidence>
<organism evidence="9 10">
    <name type="scientific">Tilletia walkeri</name>
    <dbReference type="NCBI Taxonomy" id="117179"/>
    <lineage>
        <taxon>Eukaryota</taxon>
        <taxon>Fungi</taxon>
        <taxon>Dikarya</taxon>
        <taxon>Basidiomycota</taxon>
        <taxon>Ustilaginomycotina</taxon>
        <taxon>Exobasidiomycetes</taxon>
        <taxon>Tilletiales</taxon>
        <taxon>Tilletiaceae</taxon>
        <taxon>Tilletia</taxon>
    </lineage>
</organism>
<protein>
    <recommendedName>
        <fullName evidence="11">Cystinosin</fullName>
    </recommendedName>
</protein>